<accession>A0AAD7IDA5</accession>
<reference evidence="1" key="1">
    <citation type="submission" date="2023-03" db="EMBL/GenBank/DDBJ databases">
        <title>Massive genome expansion in bonnet fungi (Mycena s.s.) driven by repeated elements and novel gene families across ecological guilds.</title>
        <authorList>
            <consortium name="Lawrence Berkeley National Laboratory"/>
            <person name="Harder C.B."/>
            <person name="Miyauchi S."/>
            <person name="Viragh M."/>
            <person name="Kuo A."/>
            <person name="Thoen E."/>
            <person name="Andreopoulos B."/>
            <person name="Lu D."/>
            <person name="Skrede I."/>
            <person name="Drula E."/>
            <person name="Henrissat B."/>
            <person name="Morin E."/>
            <person name="Kohler A."/>
            <person name="Barry K."/>
            <person name="LaButti K."/>
            <person name="Morin E."/>
            <person name="Salamov A."/>
            <person name="Lipzen A."/>
            <person name="Mereny Z."/>
            <person name="Hegedus B."/>
            <person name="Baldrian P."/>
            <person name="Stursova M."/>
            <person name="Weitz H."/>
            <person name="Taylor A."/>
            <person name="Grigoriev I.V."/>
            <person name="Nagy L.G."/>
            <person name="Martin F."/>
            <person name="Kauserud H."/>
        </authorList>
    </citation>
    <scope>NUCLEOTIDE SEQUENCE</scope>
    <source>
        <strain evidence="1">CBHHK182m</strain>
    </source>
</reference>
<dbReference type="EMBL" id="JARKIB010000102">
    <property type="protein sequence ID" value="KAJ7740519.1"/>
    <property type="molecule type" value="Genomic_DNA"/>
</dbReference>
<comment type="caution">
    <text evidence="1">The sequence shown here is derived from an EMBL/GenBank/DDBJ whole genome shotgun (WGS) entry which is preliminary data.</text>
</comment>
<evidence type="ECO:0000313" key="1">
    <source>
        <dbReference type="EMBL" id="KAJ7740519.1"/>
    </source>
</evidence>
<name>A0AAD7IDA5_9AGAR</name>
<dbReference type="AlphaFoldDB" id="A0AAD7IDA5"/>
<gene>
    <name evidence="1" type="ORF">B0H16DRAFT_1566712</name>
</gene>
<feature type="non-terminal residue" evidence="1">
    <location>
        <position position="1"/>
    </location>
</feature>
<protein>
    <submittedName>
        <fullName evidence="1">Uncharacterized protein</fullName>
    </submittedName>
</protein>
<sequence length="271" mass="30276">IYTVNISLQDDEPEVGPYTILIFNMPFLTQLALNTRVISAAQLNALLRHLTLPALETLRLKTPGIDPMVLGKFLLRHTKLQDLQLDFWAATRFELSSPLVSPGIAHPTLTEIEVFGAVRAENICFTIECLYLSPLLATFNFSVLHFDLTGLNPAFSLIAQRALDAHLSLTIDDDAYEFIPGTLAEETVSIAQNLHCLRSVSINCYSTHIALRVLPWLALFPTLLKVRFGRLIGSQGAQRQDVLQSEGEWQKFMTEANNVLAHVPDVRGWIN</sequence>
<proteinExistence type="predicted"/>
<organism evidence="1 2">
    <name type="scientific">Mycena metata</name>
    <dbReference type="NCBI Taxonomy" id="1033252"/>
    <lineage>
        <taxon>Eukaryota</taxon>
        <taxon>Fungi</taxon>
        <taxon>Dikarya</taxon>
        <taxon>Basidiomycota</taxon>
        <taxon>Agaricomycotina</taxon>
        <taxon>Agaricomycetes</taxon>
        <taxon>Agaricomycetidae</taxon>
        <taxon>Agaricales</taxon>
        <taxon>Marasmiineae</taxon>
        <taxon>Mycenaceae</taxon>
        <taxon>Mycena</taxon>
    </lineage>
</organism>
<dbReference type="Proteomes" id="UP001215598">
    <property type="component" value="Unassembled WGS sequence"/>
</dbReference>
<keyword evidence="2" id="KW-1185">Reference proteome</keyword>
<evidence type="ECO:0000313" key="2">
    <source>
        <dbReference type="Proteomes" id="UP001215598"/>
    </source>
</evidence>